<protein>
    <submittedName>
        <fullName evidence="2">Uncharacterized protein</fullName>
    </submittedName>
</protein>
<name>A0A0A0BIV2_9GAMM</name>
<organism evidence="2 3">
    <name type="scientific">Methylophaga thiooxydans</name>
    <dbReference type="NCBI Taxonomy" id="392484"/>
    <lineage>
        <taxon>Bacteria</taxon>
        <taxon>Pseudomonadati</taxon>
        <taxon>Pseudomonadota</taxon>
        <taxon>Gammaproteobacteria</taxon>
        <taxon>Thiotrichales</taxon>
        <taxon>Piscirickettsiaceae</taxon>
        <taxon>Methylophaga</taxon>
    </lineage>
</organism>
<sequence>MHLCSSRTFVLILLLLALTPQTGWAKKMSRFQYGVDAVRVNPSPELMRWLDKNAPKGRENILIDYDNVQSDRRPSSSTDEVILAYREFQPITHESHRYPEQLYRYVLKPVRGITAEQILKRGKGKYIVDNRFEWVNPYPALMPDKVTNGTVTTDWQFCFQCFGGRSQDHHTLTVAELTRIKAENRYSSSKIPRDKINKLSFLTKEKVADIWELIQVPVYSGKAASEALESYRTQKASLMAEMNNIDENKKAYKDFIKNTYQPLTFKSWAIKQGCAADPVEYKWYDYDRVGNDNEALRENHRFINCTSKALETYDLAAYSNQYSHLKDKEKTLRDNIKGYQQSEYRKRIHSAEQMMDETVASLEYASRQIERVYDQRKLNVEMAQAQAQNEAWADQQVRNSMNSVQQINDHVDQVMEDNRRMIAQINARVRANANKAKRISDKKLISASSQTNHTDTKESSDPSSVKSESAQQNADSKGLKQKPTNRFVDSARDYRMTGTSTSYYGQDTAIDLAQTNLRNQAAKLCGDTFKTQITWSQPNCNKHKSDETYICTQNGLVNCWEQRCEKEYCGTQ</sequence>
<dbReference type="Proteomes" id="UP000029999">
    <property type="component" value="Unassembled WGS sequence"/>
</dbReference>
<dbReference type="AlphaFoldDB" id="A0A0A0BIV2"/>
<reference evidence="2 3" key="1">
    <citation type="submission" date="2014-09" db="EMBL/GenBank/DDBJ databases">
        <authorList>
            <person name="Grob C."/>
            <person name="Taubert M."/>
            <person name="Howat A.M."/>
            <person name="Burns O.J."/>
            <person name="Dixon J.L."/>
            <person name="Chen Y."/>
            <person name="Murrell J.C."/>
        </authorList>
    </citation>
    <scope>NUCLEOTIDE SEQUENCE [LARGE SCALE GENOMIC DNA]</scope>
    <source>
        <strain evidence="2">L4</strain>
    </source>
</reference>
<accession>A0A0A0BIV2</accession>
<comment type="caution">
    <text evidence="2">The sequence shown here is derived from an EMBL/GenBank/DDBJ whole genome shotgun (WGS) entry which is preliminary data.</text>
</comment>
<feature type="region of interest" description="Disordered" evidence="1">
    <location>
        <begin position="434"/>
        <end position="493"/>
    </location>
</feature>
<evidence type="ECO:0000313" key="3">
    <source>
        <dbReference type="Proteomes" id="UP000029999"/>
    </source>
</evidence>
<evidence type="ECO:0000256" key="1">
    <source>
        <dbReference type="SAM" id="MobiDB-lite"/>
    </source>
</evidence>
<dbReference type="EMBL" id="JRQD01000001">
    <property type="protein sequence ID" value="KGM07765.1"/>
    <property type="molecule type" value="Genomic_DNA"/>
</dbReference>
<gene>
    <name evidence="2" type="ORF">LP43_0181</name>
</gene>
<proteinExistence type="predicted"/>
<evidence type="ECO:0000313" key="2">
    <source>
        <dbReference type="EMBL" id="KGM07765.1"/>
    </source>
</evidence>